<reference evidence="7" key="1">
    <citation type="submission" date="2022-12" db="EMBL/GenBank/DDBJ databases">
        <authorList>
            <person name="Petersen C."/>
        </authorList>
    </citation>
    <scope>NUCLEOTIDE SEQUENCE</scope>
    <source>
        <strain evidence="7">IBT 16125</strain>
    </source>
</reference>
<feature type="transmembrane region" description="Helical" evidence="5">
    <location>
        <begin position="79"/>
        <end position="104"/>
    </location>
</feature>
<dbReference type="GO" id="GO:0022857">
    <property type="term" value="F:transmembrane transporter activity"/>
    <property type="evidence" value="ECO:0007669"/>
    <property type="project" value="InterPro"/>
</dbReference>
<dbReference type="Pfam" id="PF07690">
    <property type="entry name" value="MFS_1"/>
    <property type="match status" value="1"/>
</dbReference>
<dbReference type="Gene3D" id="1.20.1250.20">
    <property type="entry name" value="MFS general substrate transporter like domains"/>
    <property type="match status" value="1"/>
</dbReference>
<gene>
    <name evidence="7" type="ORF">N7458_000679</name>
</gene>
<comment type="subcellular location">
    <subcellularLocation>
        <location evidence="1">Membrane</location>
        <topology evidence="1">Multi-pass membrane protein</topology>
    </subcellularLocation>
</comment>
<feature type="transmembrane region" description="Helical" evidence="5">
    <location>
        <begin position="116"/>
        <end position="138"/>
    </location>
</feature>
<evidence type="ECO:0000256" key="3">
    <source>
        <dbReference type="ARBA" id="ARBA00022989"/>
    </source>
</evidence>
<keyword evidence="3 5" id="KW-1133">Transmembrane helix</keyword>
<organism evidence="7 8">
    <name type="scientific">Penicillium daleae</name>
    <dbReference type="NCBI Taxonomy" id="63821"/>
    <lineage>
        <taxon>Eukaryota</taxon>
        <taxon>Fungi</taxon>
        <taxon>Dikarya</taxon>
        <taxon>Ascomycota</taxon>
        <taxon>Pezizomycotina</taxon>
        <taxon>Eurotiomycetes</taxon>
        <taxon>Eurotiomycetidae</taxon>
        <taxon>Eurotiales</taxon>
        <taxon>Aspergillaceae</taxon>
        <taxon>Penicillium</taxon>
    </lineage>
</organism>
<dbReference type="RefSeq" id="XP_056771840.1">
    <property type="nucleotide sequence ID" value="XM_056904073.1"/>
</dbReference>
<dbReference type="GeneID" id="81594316"/>
<dbReference type="InterPro" id="IPR011701">
    <property type="entry name" value="MFS"/>
</dbReference>
<evidence type="ECO:0000256" key="4">
    <source>
        <dbReference type="ARBA" id="ARBA00023136"/>
    </source>
</evidence>
<accession>A0AAD6CH37</accession>
<dbReference type="GO" id="GO:0005886">
    <property type="term" value="C:plasma membrane"/>
    <property type="evidence" value="ECO:0007669"/>
    <property type="project" value="TreeGrafter"/>
</dbReference>
<dbReference type="InterPro" id="IPR020846">
    <property type="entry name" value="MFS_dom"/>
</dbReference>
<proteinExistence type="predicted"/>
<dbReference type="InterPro" id="IPR036259">
    <property type="entry name" value="MFS_trans_sf"/>
</dbReference>
<evidence type="ECO:0000313" key="7">
    <source>
        <dbReference type="EMBL" id="KAJ5464993.1"/>
    </source>
</evidence>
<feature type="transmembrane region" description="Helical" evidence="5">
    <location>
        <begin position="181"/>
        <end position="200"/>
    </location>
</feature>
<feature type="domain" description="Major facilitator superfamily (MFS) profile" evidence="6">
    <location>
        <begin position="1"/>
        <end position="263"/>
    </location>
</feature>
<comment type="caution">
    <text evidence="7">The sequence shown here is derived from an EMBL/GenBank/DDBJ whole genome shotgun (WGS) entry which is preliminary data.</text>
</comment>
<feature type="transmembrane region" description="Helical" evidence="5">
    <location>
        <begin position="212"/>
        <end position="231"/>
    </location>
</feature>
<reference evidence="7" key="2">
    <citation type="journal article" date="2023" name="IMA Fungus">
        <title>Comparative genomic study of the Penicillium genus elucidates a diverse pangenome and 15 lateral gene transfer events.</title>
        <authorList>
            <person name="Petersen C."/>
            <person name="Sorensen T."/>
            <person name="Nielsen M.R."/>
            <person name="Sondergaard T.E."/>
            <person name="Sorensen J.L."/>
            <person name="Fitzpatrick D.A."/>
            <person name="Frisvad J.C."/>
            <person name="Nielsen K.L."/>
        </authorList>
    </citation>
    <scope>NUCLEOTIDE SEQUENCE</scope>
    <source>
        <strain evidence="7">IBT 16125</strain>
    </source>
</reference>
<keyword evidence="4 5" id="KW-0472">Membrane</keyword>
<evidence type="ECO:0000256" key="5">
    <source>
        <dbReference type="SAM" id="Phobius"/>
    </source>
</evidence>
<protein>
    <submittedName>
        <fullName evidence="7">MFS general substrate transporter</fullName>
    </submittedName>
</protein>
<evidence type="ECO:0000259" key="6">
    <source>
        <dbReference type="PROSITE" id="PS50850"/>
    </source>
</evidence>
<dbReference type="EMBL" id="JAPVEA010000001">
    <property type="protein sequence ID" value="KAJ5464993.1"/>
    <property type="molecule type" value="Genomic_DNA"/>
</dbReference>
<sequence length="263" mass="28018">MLDGSIIPVAIPAITSQFDSLLDIGWYGGAYQLASSAVQPPSGKIYTYFSTKWSFLAFFAVFELSSALCGAAQSSNILIVGRAIAGPGSSVLMNGALTIIAAILPSHGQPTVMGVNVGLGQIGIACGPLIGGAFTQYVSWRFDINLPLGAVVAGLLLFVTIPESQYKTPVSEVFRTAVNSLDLPGFVLTAPAAIMFFLALKWGGNQHPWDSSAVIGLFIGADVTFIIILLWERRRGDGAMVPFVLGIRSEQQEEQEEDEEDEE</sequence>
<dbReference type="SUPFAM" id="SSF103473">
    <property type="entry name" value="MFS general substrate transporter"/>
    <property type="match status" value="1"/>
</dbReference>
<evidence type="ECO:0000313" key="8">
    <source>
        <dbReference type="Proteomes" id="UP001213681"/>
    </source>
</evidence>
<name>A0AAD6CH37_9EURO</name>
<feature type="transmembrane region" description="Helical" evidence="5">
    <location>
        <begin position="53"/>
        <end position="73"/>
    </location>
</feature>
<dbReference type="Proteomes" id="UP001213681">
    <property type="component" value="Unassembled WGS sequence"/>
</dbReference>
<dbReference type="AlphaFoldDB" id="A0AAD6CH37"/>
<keyword evidence="2 5" id="KW-0812">Transmembrane</keyword>
<dbReference type="PROSITE" id="PS50850">
    <property type="entry name" value="MFS"/>
    <property type="match status" value="1"/>
</dbReference>
<evidence type="ECO:0000256" key="2">
    <source>
        <dbReference type="ARBA" id="ARBA00022692"/>
    </source>
</evidence>
<keyword evidence="8" id="KW-1185">Reference proteome</keyword>
<evidence type="ECO:0000256" key="1">
    <source>
        <dbReference type="ARBA" id="ARBA00004141"/>
    </source>
</evidence>
<dbReference type="PANTHER" id="PTHR23501">
    <property type="entry name" value="MAJOR FACILITATOR SUPERFAMILY"/>
    <property type="match status" value="1"/>
</dbReference>
<feature type="transmembrane region" description="Helical" evidence="5">
    <location>
        <begin position="144"/>
        <end position="161"/>
    </location>
</feature>
<dbReference type="PANTHER" id="PTHR23501:SF155">
    <property type="entry name" value="EFFLUX PUMP AFOB"/>
    <property type="match status" value="1"/>
</dbReference>